<comment type="caution">
    <text evidence="6">The sequence shown here is derived from an EMBL/GenBank/DDBJ whole genome shotgun (WGS) entry which is preliminary data.</text>
</comment>
<accession>A0A133VHM0</accession>
<dbReference type="HAMAP" id="MF_00796">
    <property type="entry name" value="NTPase_1"/>
    <property type="match status" value="1"/>
</dbReference>
<dbReference type="GO" id="GO:0017111">
    <property type="term" value="F:ribonucleoside triphosphate phosphatase activity"/>
    <property type="evidence" value="ECO:0007669"/>
    <property type="project" value="UniProtKB-UniRule"/>
</dbReference>
<dbReference type="Pfam" id="PF03266">
    <property type="entry name" value="NTPase_1"/>
    <property type="match status" value="1"/>
</dbReference>
<comment type="caution">
    <text evidence="4">Lacks conserved residue(s) required for the propagation of feature annotation.</text>
</comment>
<dbReference type="AlphaFoldDB" id="A0A133VHM0"/>
<evidence type="ECO:0000256" key="3">
    <source>
        <dbReference type="ARBA" id="ARBA00022840"/>
    </source>
</evidence>
<sequence length="179" mass="20041">MPNNFLITGSPGSGKTTVIETVIDNLKSEGLETGGIYCPEIRNGRVRKGFKIIDIMTDESKILAHTELDEGPQVSKYRVNVPNIDELSETAISRALEEADLLVIDEIAPMEIHSGEFKKQVQRTLDSDKPLLAVVHKRSKSGFIGKVKQREDSRLFEVDEKTRDYLPEKLTNLVMKSLS</sequence>
<keyword evidence="1 4" id="KW-0547">Nucleotide-binding</keyword>
<evidence type="ECO:0000259" key="5">
    <source>
        <dbReference type="SMART" id="SM00382"/>
    </source>
</evidence>
<dbReference type="InterPro" id="IPR003593">
    <property type="entry name" value="AAA+_ATPase"/>
</dbReference>
<reference evidence="6 7" key="1">
    <citation type="journal article" date="2016" name="Sci. Rep.">
        <title>Metabolic traits of an uncultured archaeal lineage -MSBL1- from brine pools of the Red Sea.</title>
        <authorList>
            <person name="Mwirichia R."/>
            <person name="Alam I."/>
            <person name="Rashid M."/>
            <person name="Vinu M."/>
            <person name="Ba-Alawi W."/>
            <person name="Anthony Kamau A."/>
            <person name="Kamanda Ngugi D."/>
            <person name="Goker M."/>
            <person name="Klenk H.P."/>
            <person name="Bajic V."/>
            <person name="Stingl U."/>
        </authorList>
    </citation>
    <scope>NUCLEOTIDE SEQUENCE [LARGE SCALE GENOMIC DNA]</scope>
    <source>
        <strain evidence="6">SCGC-AAA382F02</strain>
    </source>
</reference>
<keyword evidence="3 4" id="KW-0067">ATP-binding</keyword>
<dbReference type="SMART" id="SM00382">
    <property type="entry name" value="AAA"/>
    <property type="match status" value="1"/>
</dbReference>
<dbReference type="EMBL" id="LHYG01000025">
    <property type="protein sequence ID" value="KXB05928.1"/>
    <property type="molecule type" value="Genomic_DNA"/>
</dbReference>
<dbReference type="InterPro" id="IPR004948">
    <property type="entry name" value="Nuc-triphosphatase_THEP1"/>
</dbReference>
<evidence type="ECO:0000256" key="1">
    <source>
        <dbReference type="ARBA" id="ARBA00022741"/>
    </source>
</evidence>
<dbReference type="SUPFAM" id="SSF52540">
    <property type="entry name" value="P-loop containing nucleoside triphosphate hydrolases"/>
    <property type="match status" value="1"/>
</dbReference>
<dbReference type="Proteomes" id="UP000070491">
    <property type="component" value="Unassembled WGS sequence"/>
</dbReference>
<dbReference type="NCBIfam" id="NF010248">
    <property type="entry name" value="PRK13695.1"/>
    <property type="match status" value="1"/>
</dbReference>
<gene>
    <name evidence="6" type="ORF">AKJ53_01745</name>
</gene>
<dbReference type="EC" id="3.6.1.15" evidence="4"/>
<keyword evidence="7" id="KW-1185">Reference proteome</keyword>
<dbReference type="CDD" id="cd19482">
    <property type="entry name" value="RecA-like_Thep1"/>
    <property type="match status" value="1"/>
</dbReference>
<organism evidence="6 7">
    <name type="scientific">candidate division MSBL1 archaeon SCGC-AAA382F02</name>
    <dbReference type="NCBI Taxonomy" id="1698282"/>
    <lineage>
        <taxon>Archaea</taxon>
        <taxon>Methanobacteriati</taxon>
        <taxon>Methanobacteriota</taxon>
        <taxon>candidate division MSBL1</taxon>
    </lineage>
</organism>
<evidence type="ECO:0000313" key="7">
    <source>
        <dbReference type="Proteomes" id="UP000070491"/>
    </source>
</evidence>
<proteinExistence type="inferred from homology"/>
<evidence type="ECO:0000313" key="6">
    <source>
        <dbReference type="EMBL" id="KXB05928.1"/>
    </source>
</evidence>
<name>A0A133VHM0_9EURY</name>
<comment type="catalytic activity">
    <reaction evidence="4">
        <text>a ribonucleoside 5'-triphosphate + H2O = a ribonucleoside 5'-diphosphate + phosphate + H(+)</text>
        <dbReference type="Rhea" id="RHEA:23680"/>
        <dbReference type="ChEBI" id="CHEBI:15377"/>
        <dbReference type="ChEBI" id="CHEBI:15378"/>
        <dbReference type="ChEBI" id="CHEBI:43474"/>
        <dbReference type="ChEBI" id="CHEBI:57930"/>
        <dbReference type="ChEBI" id="CHEBI:61557"/>
        <dbReference type="EC" id="3.6.1.15"/>
    </reaction>
</comment>
<keyword evidence="2 4" id="KW-0378">Hydrolase</keyword>
<comment type="similarity">
    <text evidence="4">Belongs to the THEP1 NTPase family.</text>
</comment>
<protein>
    <recommendedName>
        <fullName evidence="4">Nucleoside-triphosphatase AKJ53_01745</fullName>
        <shortName evidence="4">NTPase</shortName>
        <ecNumber evidence="4">3.6.1.15</ecNumber>
    </recommendedName>
    <alternativeName>
        <fullName evidence="4">Nucleoside triphosphate phosphohydrolase</fullName>
    </alternativeName>
</protein>
<evidence type="ECO:0000256" key="2">
    <source>
        <dbReference type="ARBA" id="ARBA00022801"/>
    </source>
</evidence>
<comment type="function">
    <text evidence="4">Has nucleotide phosphatase activity towards ATP, GTP, CTP, TTP and UTP. May hydrolyze nucleoside diphosphates with lower efficiency.</text>
</comment>
<feature type="binding site" evidence="4">
    <location>
        <begin position="9"/>
        <end position="16"/>
    </location>
    <ligand>
        <name>ATP</name>
        <dbReference type="ChEBI" id="CHEBI:30616"/>
    </ligand>
</feature>
<dbReference type="PANTHER" id="PTHR43146:SF1">
    <property type="entry name" value="CANCER-RELATED NUCLEOSIDE-TRIPHOSPHATASE"/>
    <property type="match status" value="1"/>
</dbReference>
<dbReference type="Gene3D" id="3.40.50.300">
    <property type="entry name" value="P-loop containing nucleotide triphosphate hydrolases"/>
    <property type="match status" value="1"/>
</dbReference>
<dbReference type="PANTHER" id="PTHR43146">
    <property type="entry name" value="CANCER-RELATED NUCLEOSIDE-TRIPHOSPHATASE"/>
    <property type="match status" value="1"/>
</dbReference>
<evidence type="ECO:0000256" key="4">
    <source>
        <dbReference type="HAMAP-Rule" id="MF_00796"/>
    </source>
</evidence>
<dbReference type="InterPro" id="IPR027417">
    <property type="entry name" value="P-loop_NTPase"/>
</dbReference>
<dbReference type="GO" id="GO:0005524">
    <property type="term" value="F:ATP binding"/>
    <property type="evidence" value="ECO:0007669"/>
    <property type="project" value="UniProtKB-UniRule"/>
</dbReference>
<feature type="domain" description="AAA+ ATPase" evidence="5">
    <location>
        <begin position="1"/>
        <end position="168"/>
    </location>
</feature>